<evidence type="ECO:0000313" key="1">
    <source>
        <dbReference type="EMBL" id="KAH7925284.1"/>
    </source>
</evidence>
<proteinExistence type="predicted"/>
<organism evidence="1 2">
    <name type="scientific">Leucogyrophana mollusca</name>
    <dbReference type="NCBI Taxonomy" id="85980"/>
    <lineage>
        <taxon>Eukaryota</taxon>
        <taxon>Fungi</taxon>
        <taxon>Dikarya</taxon>
        <taxon>Basidiomycota</taxon>
        <taxon>Agaricomycotina</taxon>
        <taxon>Agaricomycetes</taxon>
        <taxon>Agaricomycetidae</taxon>
        <taxon>Boletales</taxon>
        <taxon>Boletales incertae sedis</taxon>
        <taxon>Leucogyrophana</taxon>
    </lineage>
</organism>
<gene>
    <name evidence="1" type="ORF">BV22DRAFT_1011487</name>
</gene>
<protein>
    <submittedName>
        <fullName evidence="1">Uncharacterized protein</fullName>
    </submittedName>
</protein>
<accession>A0ACB8BI82</accession>
<keyword evidence="2" id="KW-1185">Reference proteome</keyword>
<evidence type="ECO:0000313" key="2">
    <source>
        <dbReference type="Proteomes" id="UP000790709"/>
    </source>
</evidence>
<reference evidence="1" key="1">
    <citation type="journal article" date="2021" name="New Phytol.">
        <title>Evolutionary innovations through gain and loss of genes in the ectomycorrhizal Boletales.</title>
        <authorList>
            <person name="Wu G."/>
            <person name="Miyauchi S."/>
            <person name="Morin E."/>
            <person name="Kuo A."/>
            <person name="Drula E."/>
            <person name="Varga T."/>
            <person name="Kohler A."/>
            <person name="Feng B."/>
            <person name="Cao Y."/>
            <person name="Lipzen A."/>
            <person name="Daum C."/>
            <person name="Hundley H."/>
            <person name="Pangilinan J."/>
            <person name="Johnson J."/>
            <person name="Barry K."/>
            <person name="LaButti K."/>
            <person name="Ng V."/>
            <person name="Ahrendt S."/>
            <person name="Min B."/>
            <person name="Choi I.G."/>
            <person name="Park H."/>
            <person name="Plett J.M."/>
            <person name="Magnuson J."/>
            <person name="Spatafora J.W."/>
            <person name="Nagy L.G."/>
            <person name="Henrissat B."/>
            <person name="Grigoriev I.V."/>
            <person name="Yang Z.L."/>
            <person name="Xu J."/>
            <person name="Martin F.M."/>
        </authorList>
    </citation>
    <scope>NUCLEOTIDE SEQUENCE</scope>
    <source>
        <strain evidence="1">KUC20120723A-06</strain>
    </source>
</reference>
<dbReference type="Proteomes" id="UP000790709">
    <property type="component" value="Unassembled WGS sequence"/>
</dbReference>
<name>A0ACB8BI82_9AGAM</name>
<comment type="caution">
    <text evidence="1">The sequence shown here is derived from an EMBL/GenBank/DDBJ whole genome shotgun (WGS) entry which is preliminary data.</text>
</comment>
<feature type="non-terminal residue" evidence="1">
    <location>
        <position position="1"/>
    </location>
</feature>
<dbReference type="EMBL" id="MU266405">
    <property type="protein sequence ID" value="KAH7925284.1"/>
    <property type="molecule type" value="Genomic_DNA"/>
</dbReference>
<sequence length="207" mass="22634">CFQCLKLVDLKKARSHVGEHILRFMRGISEELSGDPVSPEPCGFCGRSGISSCNEVFLTSGSSPQAQTNCAYASKFHYAPSLKSTSTSPCTNVPIRCQIPGCSALVDKRHTAIWKYNMPAHILAAHKDYSPDGILPGMPIPSEMTTSMLITSEEEQWLRIPKENIPPKVTPPVSLASEPTSASVTRAKRLRVDSRTVPKPPSKRSKK</sequence>